<evidence type="ECO:0000313" key="7">
    <source>
        <dbReference type="EMBL" id="OSX76988.1"/>
    </source>
</evidence>
<dbReference type="PROSITE" id="PS51044">
    <property type="entry name" value="ZF_SP_RING"/>
    <property type="match status" value="1"/>
</dbReference>
<evidence type="ECO:0000256" key="5">
    <source>
        <dbReference type="SAM" id="MobiDB-lite"/>
    </source>
</evidence>
<dbReference type="Pfam" id="PF02891">
    <property type="entry name" value="zf-MIZ"/>
    <property type="match status" value="1"/>
</dbReference>
<feature type="region of interest" description="Disordered" evidence="5">
    <location>
        <begin position="103"/>
        <end position="207"/>
    </location>
</feature>
<feature type="compositionally biased region" description="Gly residues" evidence="5">
    <location>
        <begin position="1129"/>
        <end position="1138"/>
    </location>
</feature>
<protein>
    <recommendedName>
        <fullName evidence="6">SP-RING-type domain-containing protein</fullName>
    </recommendedName>
</protein>
<evidence type="ECO:0000259" key="6">
    <source>
        <dbReference type="PROSITE" id="PS51044"/>
    </source>
</evidence>
<evidence type="ECO:0000256" key="1">
    <source>
        <dbReference type="ARBA" id="ARBA00022723"/>
    </source>
</evidence>
<dbReference type="AlphaFoldDB" id="A0A1X6P811"/>
<keyword evidence="1" id="KW-0479">Metal-binding</keyword>
<keyword evidence="8" id="KW-1185">Reference proteome</keyword>
<evidence type="ECO:0000256" key="3">
    <source>
        <dbReference type="ARBA" id="ARBA00022833"/>
    </source>
</evidence>
<evidence type="ECO:0000256" key="4">
    <source>
        <dbReference type="PROSITE-ProRule" id="PRU00452"/>
    </source>
</evidence>
<dbReference type="Proteomes" id="UP000218209">
    <property type="component" value="Unassembled WGS sequence"/>
</dbReference>
<dbReference type="CDD" id="cd16650">
    <property type="entry name" value="SP-RING_PIAS-like"/>
    <property type="match status" value="1"/>
</dbReference>
<dbReference type="InterPro" id="IPR004181">
    <property type="entry name" value="Znf_MIZ"/>
</dbReference>
<evidence type="ECO:0000313" key="8">
    <source>
        <dbReference type="Proteomes" id="UP000218209"/>
    </source>
</evidence>
<accession>A0A1X6P811</accession>
<feature type="compositionally biased region" description="Gly residues" evidence="5">
    <location>
        <begin position="133"/>
        <end position="146"/>
    </location>
</feature>
<name>A0A1X6P811_PORUM</name>
<feature type="domain" description="SP-RING-type" evidence="6">
    <location>
        <begin position="469"/>
        <end position="551"/>
    </location>
</feature>
<gene>
    <name evidence="7" type="ORF">BU14_0166s0028</name>
</gene>
<dbReference type="GO" id="GO:0000785">
    <property type="term" value="C:chromatin"/>
    <property type="evidence" value="ECO:0007669"/>
    <property type="project" value="TreeGrafter"/>
</dbReference>
<dbReference type="GO" id="GO:0008270">
    <property type="term" value="F:zinc ion binding"/>
    <property type="evidence" value="ECO:0007669"/>
    <property type="project" value="UniProtKB-KW"/>
</dbReference>
<sequence>MASLEGANLSFLARLCGSSQGPSPASLLRREVLEFSGWAHNPDAAAANKWASLDSQTQHMRVMYNARPRIAAVLTALGLSDQGDKSVLATRLLAFVADPFRPCPPPVPAPKRRRVGAPAGPSGAARTSPSLLGIGGGRGSSGGRGGARPTSLPSLHARGSAGALSSEPPRRVPGSLVGLAPPRRTSGGVAAAPPLRRRSTGTSSPMLRPEVPAAPHAAVWGPASLLPPGCLDHPFLNWESVFGRPQGPPLSKPVVVLGTDLLLPPPARAMLTFPTPPAAELGDAGAAAGTNPVQVVLRCLRVAGSSPITKWKQKWPYGVVAYVNGYDKGVAKGVSSDYDRTLGPDDTEDVTGCLFPSPLPLGAGAAGGDAPFDRDLAAGSFMNEVVLQSAAVDELDVKLLNQRSKEVYLLFSQRVRTVSDSDLIRDVRAQTVRHVERLRAKHRVPRVGTNGAATTPLDVAIADLRASLCDDGLEIDATPVSLRCPLSMGRLGIPVKGVKCQHLQCFDLAQFLSYARRSRLFVCPVCNSDQAAIGQLWVSPLVEKALRDFPETLADDVQVAADGTMKPLVKKSAAPVAPAAGAAAPAATVKIARARSRFIAVGCVDLENGCGGGVSGSSSGMGAAAAPFAGKASPASSPLNGAWDPLLFIEGGTSATAGCGGGAAGGAMPVGYGGESALPPGICTPAREPLPMEVSTPPPAALPLGLAPVGPTFIDLTGDSEDESPAAMSTPAVPAPASADPSLYVLMHPESDYAMTPAPPTVPPIPPLPAAVSAPLPPSLTPPPSLPPCPTARCAAPPVYNAGGAIDPACSHRASSWGPSDLLAGLNGEFSAGADGGDGRGGPVGTGLAPLDRHVVGDPALLSPVSSSTGAFAGASGFGTVGLPLSDTLGGHDLPVQLAPLSGGRASSGSAGNGGGIGAGGGGSGGGGGGGAGHLAGGLVAPLPSVREVASLPSTRVGGAPPPPPPRNLAIGSLVLPPELPSLLGDVLPPLRAGDHPLSTSASLPGGFSASAPVASSNGYAVPNTTSLLDFLVHPPVARPAGLHVPLRPEVPLGGYLPAPVQAPVRADGFSSLPSWPDSPVAVAHPSAPPSLQRPSATTSFGHRVLPPPADDTRASEGGCADRRSAWWGNGGGAARGL</sequence>
<dbReference type="EMBL" id="KV918849">
    <property type="protein sequence ID" value="OSX76988.1"/>
    <property type="molecule type" value="Genomic_DNA"/>
</dbReference>
<dbReference type="Gene3D" id="3.30.40.10">
    <property type="entry name" value="Zinc/RING finger domain, C3HC4 (zinc finger)"/>
    <property type="match status" value="1"/>
</dbReference>
<dbReference type="PANTHER" id="PTHR10782:SF4">
    <property type="entry name" value="TONALLI, ISOFORM E"/>
    <property type="match status" value="1"/>
</dbReference>
<dbReference type="PANTHER" id="PTHR10782">
    <property type="entry name" value="ZINC FINGER MIZ DOMAIN-CONTAINING PROTEIN"/>
    <property type="match status" value="1"/>
</dbReference>
<keyword evidence="2 4" id="KW-0863">Zinc-finger</keyword>
<evidence type="ECO:0000256" key="2">
    <source>
        <dbReference type="ARBA" id="ARBA00022771"/>
    </source>
</evidence>
<feature type="region of interest" description="Disordered" evidence="5">
    <location>
        <begin position="1081"/>
        <end position="1138"/>
    </location>
</feature>
<dbReference type="InterPro" id="IPR013083">
    <property type="entry name" value="Znf_RING/FYVE/PHD"/>
</dbReference>
<proteinExistence type="predicted"/>
<reference evidence="7 8" key="1">
    <citation type="submission" date="2017-03" db="EMBL/GenBank/DDBJ databases">
        <title>WGS assembly of Porphyra umbilicalis.</title>
        <authorList>
            <person name="Brawley S.H."/>
            <person name="Blouin N.A."/>
            <person name="Ficko-Blean E."/>
            <person name="Wheeler G.L."/>
            <person name="Lohr M."/>
            <person name="Goodson H.V."/>
            <person name="Jenkins J.W."/>
            <person name="Blaby-Haas C.E."/>
            <person name="Helliwell K.E."/>
            <person name="Chan C."/>
            <person name="Marriage T."/>
            <person name="Bhattacharya D."/>
            <person name="Klein A.S."/>
            <person name="Badis Y."/>
            <person name="Brodie J."/>
            <person name="Cao Y."/>
            <person name="Collen J."/>
            <person name="Dittami S.M."/>
            <person name="Gachon C.M."/>
            <person name="Green B.R."/>
            <person name="Karpowicz S."/>
            <person name="Kim J.W."/>
            <person name="Kudahl U."/>
            <person name="Lin S."/>
            <person name="Michel G."/>
            <person name="Mittag M."/>
            <person name="Olson B.J."/>
            <person name="Pangilinan J."/>
            <person name="Peng Y."/>
            <person name="Qiu H."/>
            <person name="Shu S."/>
            <person name="Singer J.T."/>
            <person name="Smith A.G."/>
            <person name="Sprecher B.N."/>
            <person name="Wagner V."/>
            <person name="Wang W."/>
            <person name="Wang Z.-Y."/>
            <person name="Yan J."/>
            <person name="Yarish C."/>
            <person name="Zoeuner-Riek S."/>
            <person name="Zhuang Y."/>
            <person name="Zou Y."/>
            <person name="Lindquist E.A."/>
            <person name="Grimwood J."/>
            <person name="Barry K."/>
            <person name="Rokhsar D.S."/>
            <person name="Schmutz J."/>
            <person name="Stiller J.W."/>
            <person name="Grossman A.R."/>
            <person name="Prochnik S.E."/>
        </authorList>
    </citation>
    <scope>NUCLEOTIDE SEQUENCE [LARGE SCALE GENOMIC DNA]</scope>
    <source>
        <strain evidence="7">4086291</strain>
    </source>
</reference>
<dbReference type="GO" id="GO:0016925">
    <property type="term" value="P:protein sumoylation"/>
    <property type="evidence" value="ECO:0007669"/>
    <property type="project" value="TreeGrafter"/>
</dbReference>
<dbReference type="GO" id="GO:0061665">
    <property type="term" value="F:SUMO ligase activity"/>
    <property type="evidence" value="ECO:0007669"/>
    <property type="project" value="TreeGrafter"/>
</dbReference>
<organism evidence="7 8">
    <name type="scientific">Porphyra umbilicalis</name>
    <name type="common">Purple laver</name>
    <name type="synonym">Red alga</name>
    <dbReference type="NCBI Taxonomy" id="2786"/>
    <lineage>
        <taxon>Eukaryota</taxon>
        <taxon>Rhodophyta</taxon>
        <taxon>Bangiophyceae</taxon>
        <taxon>Bangiales</taxon>
        <taxon>Bangiaceae</taxon>
        <taxon>Porphyra</taxon>
    </lineage>
</organism>
<dbReference type="OrthoDB" id="27975at2759"/>
<keyword evidence="3" id="KW-0862">Zinc</keyword>
<feature type="compositionally biased region" description="Basic and acidic residues" evidence="5">
    <location>
        <begin position="1111"/>
        <end position="1125"/>
    </location>
</feature>